<proteinExistence type="predicted"/>
<comment type="caution">
    <text evidence="1">The sequence shown here is derived from an EMBL/GenBank/DDBJ whole genome shotgun (WGS) entry which is preliminary data.</text>
</comment>
<dbReference type="EMBL" id="LGRX02016485">
    <property type="protein sequence ID" value="KAK3262061.1"/>
    <property type="molecule type" value="Genomic_DNA"/>
</dbReference>
<reference evidence="1 2" key="1">
    <citation type="journal article" date="2015" name="Genome Biol. Evol.">
        <title>Comparative Genomics of a Bacterivorous Green Alga Reveals Evolutionary Causalities and Consequences of Phago-Mixotrophic Mode of Nutrition.</title>
        <authorList>
            <person name="Burns J.A."/>
            <person name="Paasch A."/>
            <person name="Narechania A."/>
            <person name="Kim E."/>
        </authorList>
    </citation>
    <scope>NUCLEOTIDE SEQUENCE [LARGE SCALE GENOMIC DNA]</scope>
    <source>
        <strain evidence="1 2">PLY_AMNH</strain>
    </source>
</reference>
<dbReference type="Proteomes" id="UP001190700">
    <property type="component" value="Unassembled WGS sequence"/>
</dbReference>
<dbReference type="CDD" id="cd17039">
    <property type="entry name" value="Ubl_ubiquitin_like"/>
    <property type="match status" value="1"/>
</dbReference>
<name>A0AAE0FLJ2_9CHLO</name>
<dbReference type="AlphaFoldDB" id="A0AAE0FLJ2"/>
<evidence type="ECO:0000313" key="1">
    <source>
        <dbReference type="EMBL" id="KAK3262061.1"/>
    </source>
</evidence>
<accession>A0AAE0FLJ2</accession>
<evidence type="ECO:0008006" key="3">
    <source>
        <dbReference type="Google" id="ProtNLM"/>
    </source>
</evidence>
<gene>
    <name evidence="1" type="ORF">CYMTET_29065</name>
</gene>
<evidence type="ECO:0000313" key="2">
    <source>
        <dbReference type="Proteomes" id="UP001190700"/>
    </source>
</evidence>
<keyword evidence="2" id="KW-1185">Reference proteome</keyword>
<sequence>MVRKGYGAWDCDNNCEIPPEKEAEVFEEIPTMDYPFEGIPTIPPRKDMEHLAFFCDGARYRVKATPGMTALEVKKRLWEGGCGRGGHMTNGGPRKLISSPENIMLIYAGQKIADTSTLEQYNVPPGCKCMIAIDNRLLESGKPDADSTYWN</sequence>
<dbReference type="SUPFAM" id="SSF54236">
    <property type="entry name" value="Ubiquitin-like"/>
    <property type="match status" value="1"/>
</dbReference>
<dbReference type="InterPro" id="IPR029071">
    <property type="entry name" value="Ubiquitin-like_domsf"/>
</dbReference>
<dbReference type="Gene3D" id="3.10.20.90">
    <property type="entry name" value="Phosphatidylinositol 3-kinase Catalytic Subunit, Chain A, domain 1"/>
    <property type="match status" value="1"/>
</dbReference>
<protein>
    <recommendedName>
        <fullName evidence="3">Ubiquitin-like domain-containing protein</fullName>
    </recommendedName>
</protein>
<organism evidence="1 2">
    <name type="scientific">Cymbomonas tetramitiformis</name>
    <dbReference type="NCBI Taxonomy" id="36881"/>
    <lineage>
        <taxon>Eukaryota</taxon>
        <taxon>Viridiplantae</taxon>
        <taxon>Chlorophyta</taxon>
        <taxon>Pyramimonadophyceae</taxon>
        <taxon>Pyramimonadales</taxon>
        <taxon>Pyramimonadaceae</taxon>
        <taxon>Cymbomonas</taxon>
    </lineage>
</organism>